<dbReference type="RefSeq" id="WP_209241361.1">
    <property type="nucleotide sequence ID" value="NZ_JADKMA010000118.1"/>
</dbReference>
<feature type="region of interest" description="Disordered" evidence="2">
    <location>
        <begin position="1598"/>
        <end position="1697"/>
    </location>
</feature>
<feature type="region of interest" description="Disordered" evidence="2">
    <location>
        <begin position="1335"/>
        <end position="1375"/>
    </location>
</feature>
<dbReference type="NCBIfam" id="NF041492">
    <property type="entry name" value="MobF"/>
    <property type="match status" value="1"/>
</dbReference>
<dbReference type="InterPro" id="IPR027417">
    <property type="entry name" value="P-loop_NTPase"/>
</dbReference>
<sequence length="1697" mass="183566">MITLHPISAGSGIDYLMRTVSGDDVKAGQKDLADHWDEGGDTPGEWLGAEAAALGLSGTVTQEAADAVFKDAVDPVSGSRMGRAWPRYTPADELYAKYLEAEPKASEARRQQLRAKADKEGNRTARAGWEMVFSPVKSFSVLWATADDEQRARLEAVERAAFEKVFARIEKEACWTRVGPTAAAQVQVPGRGFIAAVFSHRSSRAGDPDFHRHLEISSKVRTEDGRWLALDARPLHARVVEFSEQYTAELERGMAAEFGVLAQARQNSLRPARRPVREFLGVGDKAVRGFSQRRRTTEYALASMTRDFRAREGREPTRAEEYELAQAAALTARPDKQPTTVEEERGRWIAQARELGIAHPEALLQRAVEASRERAQSAPETSQERAQNAAEAPVPLSEIPARALRILEGQRAQWTRSNAAAEVYRQLVEAGWHVRLDDAAFAETVERATDALLDPDLCERLDAPEAVALPERFRRADGASVFEPVATGQVFTSHGILAAERELVEAATRPAPVRILSTEQVDAALAAGDEERGFTPSTEQRQVVRNLLGSDTRVGAVIGPAGTGKTTIMRLVREAADAHGLPVLGLAGGQVQADNLAEEAGIRAENIARWRYMSERNGGPQWSLRPGQIVIVDEAGQASTPDLRALAEQVEAVGGRLLLVGDPRQLGSPGVGGALALIEADAGAQYLSEVRRFRDADKTIRRWEVEAAAAVSRGDADASFDAYAQRGRIRHGSADAMLDAVYTAWQQDTADGLNSVMIASSNALVAQLNERARSDMAARGEVDTGVETELGDGNRAGAGDRIVTRANDRRLRTHDGRQWVRNGDTWKVEAVEDDGGITAVHARTGRRVTLPAAYVSEAVELGYAVTKDRSQGLTVDTGHALFDGSMDRNGAYPALTRGRWANHAYLVTVKPGDPETGRPGERLTERQVWQSVLRRDGTQQSATMTARRSEEAARSVRTHTARLAFVLDQIADDRARRAVVALLGQEAAEQLTSAPAWPALRAQLGQLAEDGFDTDRLLETTWHQRDFLDGDGNPVRDIAAIVHARNARALDPDEGSPHAFRCAQDAPRPATAPQLLTSVPEPSDDPLAALGLLLPDAAPGDDPQTLQAARDLAAAARVRAAQLGEAAQLDAEAGQGWAADYGPRPADAQDAATWQTRLTAAAVYRDLAGHDGPAPTGPAPSAGGMDAVLRGVWRAAQPPGDPAGTVEELAAEAPAWLDALGPRPGEDEAARTLWDRAALAAFTYRRLWEFGHESTALGQRPADPVAAADYDAAAAAIAAWRAGAGGAPSATRPAEMEGEALRRADRRGRSSEDRVQRVEEALAVLHRAEAARDAARQAAQDAANRAQALRNADTPEREERARQLAGEAAEAQETAAAQERLIAGARETLTELAPGLLEDRERARRGSDARRELARRTLRGAQEEEPAAAGSRVPPWQERPHGRLTDAQLQEAHRRALEAARAADSAADEQEGRAQRLAAEAAPGGRIEQRIAAQAARIEAIHQWRTARQQAETTRRQAAENAAQRRESAARLAETQRLGLPAVRGAERRALEEHLRRLDEQAARLAEELAQAEQHSGQAAVTAGEPGRHEQLLADWQEAGGDADAALTRARTSAGEDTQAATAEARRMRERSRQLRETAAAIRREVSVRATLPDDRRAAEQAARARQSRTPQQPPAPPAVPQQRPDSSRREGPRRAT</sequence>
<name>A0ABS3XFU8_9ACTN</name>
<feature type="compositionally biased region" description="Basic and acidic residues" evidence="2">
    <location>
        <begin position="1397"/>
        <end position="1415"/>
    </location>
</feature>
<dbReference type="SUPFAM" id="SSF52540">
    <property type="entry name" value="P-loop containing nucleoside triphosphate hydrolases"/>
    <property type="match status" value="2"/>
</dbReference>
<feature type="compositionally biased region" description="Low complexity" evidence="2">
    <location>
        <begin position="1363"/>
        <end position="1375"/>
    </location>
</feature>
<proteinExistence type="predicted"/>
<evidence type="ECO:0000313" key="4">
    <source>
        <dbReference type="EMBL" id="MBO8194254.1"/>
    </source>
</evidence>
<dbReference type="Gene3D" id="3.40.50.300">
    <property type="entry name" value="P-loop containing nucleotide triphosphate hydrolases"/>
    <property type="match status" value="2"/>
</dbReference>
<evidence type="ECO:0000313" key="5">
    <source>
        <dbReference type="Proteomes" id="UP001519064"/>
    </source>
</evidence>
<reference evidence="4 5" key="1">
    <citation type="submission" date="2020-11" db="EMBL/GenBank/DDBJ databases">
        <title>Streptomyces spirodelae sp. nov., isolated from duckweed.</title>
        <authorList>
            <person name="Saimee Y."/>
            <person name="Duangmal K."/>
        </authorList>
    </citation>
    <scope>NUCLEOTIDE SEQUENCE [LARGE SCALE GENOMIC DNA]</scope>
    <source>
        <strain evidence="4 5">S16-07</strain>
    </source>
</reference>
<feature type="coiled-coil region" evidence="1">
    <location>
        <begin position="1548"/>
        <end position="1575"/>
    </location>
</feature>
<dbReference type="Pfam" id="PF08751">
    <property type="entry name" value="TrwC"/>
    <property type="match status" value="1"/>
</dbReference>
<keyword evidence="5" id="KW-1185">Reference proteome</keyword>
<feature type="domain" description="AAA+ ATPase" evidence="3">
    <location>
        <begin position="551"/>
        <end position="697"/>
    </location>
</feature>
<feature type="region of interest" description="Disordered" evidence="2">
    <location>
        <begin position="1393"/>
        <end position="1484"/>
    </location>
</feature>
<organism evidence="4 5">
    <name type="scientific">Streptomyces oryzae</name>
    <dbReference type="NCBI Taxonomy" id="1434886"/>
    <lineage>
        <taxon>Bacteria</taxon>
        <taxon>Bacillati</taxon>
        <taxon>Actinomycetota</taxon>
        <taxon>Actinomycetes</taxon>
        <taxon>Kitasatosporales</taxon>
        <taxon>Streptomycetaceae</taxon>
        <taxon>Streptomyces</taxon>
    </lineage>
</organism>
<protein>
    <submittedName>
        <fullName evidence="4">Relaxase domain-containing protein</fullName>
    </submittedName>
</protein>
<feature type="compositionally biased region" description="Basic and acidic residues" evidence="2">
    <location>
        <begin position="1624"/>
        <end position="1659"/>
    </location>
</feature>
<evidence type="ECO:0000256" key="1">
    <source>
        <dbReference type="SAM" id="Coils"/>
    </source>
</evidence>
<feature type="region of interest" description="Disordered" evidence="2">
    <location>
        <begin position="1508"/>
        <end position="1532"/>
    </location>
</feature>
<dbReference type="EMBL" id="JADKMA010000118">
    <property type="protein sequence ID" value="MBO8194254.1"/>
    <property type="molecule type" value="Genomic_DNA"/>
</dbReference>
<feature type="region of interest" description="Disordered" evidence="2">
    <location>
        <begin position="1285"/>
        <end position="1315"/>
    </location>
</feature>
<gene>
    <name evidence="4" type="ORF">ITI46_21700</name>
</gene>
<dbReference type="Pfam" id="PF13604">
    <property type="entry name" value="AAA_30"/>
    <property type="match status" value="1"/>
</dbReference>
<feature type="region of interest" description="Disordered" evidence="2">
    <location>
        <begin position="367"/>
        <end position="394"/>
    </location>
</feature>
<feature type="compositionally biased region" description="Low complexity" evidence="2">
    <location>
        <begin position="1660"/>
        <end position="1671"/>
    </location>
</feature>
<feature type="compositionally biased region" description="Basic and acidic residues" evidence="2">
    <location>
        <begin position="1299"/>
        <end position="1315"/>
    </location>
</feature>
<keyword evidence="1" id="KW-0175">Coiled coil</keyword>
<evidence type="ECO:0000256" key="2">
    <source>
        <dbReference type="SAM" id="MobiDB-lite"/>
    </source>
</evidence>
<comment type="caution">
    <text evidence="4">The sequence shown here is derived from an EMBL/GenBank/DDBJ whole genome shotgun (WGS) entry which is preliminary data.</text>
</comment>
<feature type="compositionally biased region" description="Basic and acidic residues" evidence="2">
    <location>
        <begin position="1686"/>
        <end position="1697"/>
    </location>
</feature>
<dbReference type="Gene3D" id="2.30.30.940">
    <property type="match status" value="1"/>
</dbReference>
<evidence type="ECO:0000259" key="3">
    <source>
        <dbReference type="SMART" id="SM00382"/>
    </source>
</evidence>
<feature type="compositionally biased region" description="Basic and acidic residues" evidence="2">
    <location>
        <begin position="1513"/>
        <end position="1529"/>
    </location>
</feature>
<feature type="compositionally biased region" description="Low complexity" evidence="2">
    <location>
        <begin position="1336"/>
        <end position="1352"/>
    </location>
</feature>
<accession>A0ABS3XFU8</accession>
<feature type="compositionally biased region" description="Basic and acidic residues" evidence="2">
    <location>
        <begin position="1353"/>
        <end position="1362"/>
    </location>
</feature>
<dbReference type="SUPFAM" id="SSF55464">
    <property type="entry name" value="Origin of replication-binding domain, RBD-like"/>
    <property type="match status" value="1"/>
</dbReference>
<dbReference type="SMART" id="SM00382">
    <property type="entry name" value="AAA"/>
    <property type="match status" value="1"/>
</dbReference>
<dbReference type="Proteomes" id="UP001519064">
    <property type="component" value="Unassembled WGS sequence"/>
</dbReference>
<dbReference type="InterPro" id="IPR014862">
    <property type="entry name" value="TrwC"/>
</dbReference>
<dbReference type="InterPro" id="IPR003593">
    <property type="entry name" value="AAA+_ATPase"/>
</dbReference>